<dbReference type="Proteomes" id="UP000287651">
    <property type="component" value="Unassembled WGS sequence"/>
</dbReference>
<feature type="transmembrane region" description="Helical" evidence="1">
    <location>
        <begin position="32"/>
        <end position="53"/>
    </location>
</feature>
<accession>A0A426XSB5</accession>
<keyword evidence="1" id="KW-1133">Transmembrane helix</keyword>
<comment type="caution">
    <text evidence="2">The sequence shown here is derived from an EMBL/GenBank/DDBJ whole genome shotgun (WGS) entry which is preliminary data.</text>
</comment>
<feature type="transmembrane region" description="Helical" evidence="1">
    <location>
        <begin position="65"/>
        <end position="83"/>
    </location>
</feature>
<evidence type="ECO:0000256" key="1">
    <source>
        <dbReference type="SAM" id="Phobius"/>
    </source>
</evidence>
<gene>
    <name evidence="2" type="ORF">B296_00054643</name>
</gene>
<name>A0A426XSB5_ENSVE</name>
<reference evidence="2 3" key="1">
    <citation type="journal article" date="2014" name="Agronomy (Basel)">
        <title>A Draft Genome Sequence for Ensete ventricosum, the Drought-Tolerant Tree Against Hunger.</title>
        <authorList>
            <person name="Harrison J."/>
            <person name="Moore K.A."/>
            <person name="Paszkiewicz K."/>
            <person name="Jones T."/>
            <person name="Grant M."/>
            <person name="Ambacheew D."/>
            <person name="Muzemil S."/>
            <person name="Studholme D.J."/>
        </authorList>
    </citation>
    <scope>NUCLEOTIDE SEQUENCE [LARGE SCALE GENOMIC DNA]</scope>
</reference>
<dbReference type="AlphaFoldDB" id="A0A426XSB5"/>
<evidence type="ECO:0000313" key="2">
    <source>
        <dbReference type="EMBL" id="RRT42334.1"/>
    </source>
</evidence>
<protein>
    <recommendedName>
        <fullName evidence="4">WAT1-related protein</fullName>
    </recommendedName>
</protein>
<keyword evidence="1" id="KW-0812">Transmembrane</keyword>
<proteinExistence type="predicted"/>
<organism evidence="2 3">
    <name type="scientific">Ensete ventricosum</name>
    <name type="common">Abyssinian banana</name>
    <name type="synonym">Musa ensete</name>
    <dbReference type="NCBI Taxonomy" id="4639"/>
    <lineage>
        <taxon>Eukaryota</taxon>
        <taxon>Viridiplantae</taxon>
        <taxon>Streptophyta</taxon>
        <taxon>Embryophyta</taxon>
        <taxon>Tracheophyta</taxon>
        <taxon>Spermatophyta</taxon>
        <taxon>Magnoliopsida</taxon>
        <taxon>Liliopsida</taxon>
        <taxon>Zingiberales</taxon>
        <taxon>Musaceae</taxon>
        <taxon>Ensete</taxon>
    </lineage>
</organism>
<sequence length="113" mass="12071">MIEKTQRRARGTGVGAAMVEELGQKMEAAAPYLVMTVTQFCLAGFLVILRSALAPSAGVSATVLVAYQQLLSALGLSLLALLFDRCGTYHTIRTPLPLLSSNASPRRIDSHLL</sequence>
<evidence type="ECO:0008006" key="4">
    <source>
        <dbReference type="Google" id="ProtNLM"/>
    </source>
</evidence>
<evidence type="ECO:0000313" key="3">
    <source>
        <dbReference type="Proteomes" id="UP000287651"/>
    </source>
</evidence>
<keyword evidence="1" id="KW-0472">Membrane</keyword>
<dbReference type="EMBL" id="AMZH03017919">
    <property type="protein sequence ID" value="RRT42334.1"/>
    <property type="molecule type" value="Genomic_DNA"/>
</dbReference>